<comment type="caution">
    <text evidence="3">The sequence shown here is derived from an EMBL/GenBank/DDBJ whole genome shotgun (WGS) entry which is preliminary data.</text>
</comment>
<evidence type="ECO:0000256" key="1">
    <source>
        <dbReference type="SAM" id="MobiDB-lite"/>
    </source>
</evidence>
<protein>
    <submittedName>
        <fullName evidence="3">Uncharacterized protein</fullName>
    </submittedName>
</protein>
<keyword evidence="2" id="KW-0472">Membrane</keyword>
<gene>
    <name evidence="3" type="ORF">QR680_017406</name>
</gene>
<dbReference type="AlphaFoldDB" id="A0AA39LNL0"/>
<feature type="transmembrane region" description="Helical" evidence="2">
    <location>
        <begin position="96"/>
        <end position="115"/>
    </location>
</feature>
<keyword evidence="4" id="KW-1185">Reference proteome</keyword>
<evidence type="ECO:0000313" key="4">
    <source>
        <dbReference type="Proteomes" id="UP001175271"/>
    </source>
</evidence>
<dbReference type="EMBL" id="JAUCMV010000004">
    <property type="protein sequence ID" value="KAK0404341.1"/>
    <property type="molecule type" value="Genomic_DNA"/>
</dbReference>
<reference evidence="3" key="1">
    <citation type="submission" date="2023-06" db="EMBL/GenBank/DDBJ databases">
        <title>Genomic analysis of the entomopathogenic nematode Steinernema hermaphroditum.</title>
        <authorList>
            <person name="Schwarz E.M."/>
            <person name="Heppert J.K."/>
            <person name="Baniya A."/>
            <person name="Schwartz H.T."/>
            <person name="Tan C.-H."/>
            <person name="Antoshechkin I."/>
            <person name="Sternberg P.W."/>
            <person name="Goodrich-Blair H."/>
            <person name="Dillman A.R."/>
        </authorList>
    </citation>
    <scope>NUCLEOTIDE SEQUENCE</scope>
    <source>
        <strain evidence="3">PS9179</strain>
        <tissue evidence="3">Whole animal</tissue>
    </source>
</reference>
<keyword evidence="2" id="KW-0812">Transmembrane</keyword>
<proteinExistence type="predicted"/>
<accession>A0AA39LNL0</accession>
<feature type="region of interest" description="Disordered" evidence="1">
    <location>
        <begin position="20"/>
        <end position="40"/>
    </location>
</feature>
<dbReference type="Proteomes" id="UP001175271">
    <property type="component" value="Unassembled WGS sequence"/>
</dbReference>
<evidence type="ECO:0000313" key="3">
    <source>
        <dbReference type="EMBL" id="KAK0404341.1"/>
    </source>
</evidence>
<evidence type="ECO:0000256" key="2">
    <source>
        <dbReference type="SAM" id="Phobius"/>
    </source>
</evidence>
<organism evidence="3 4">
    <name type="scientific">Steinernema hermaphroditum</name>
    <dbReference type="NCBI Taxonomy" id="289476"/>
    <lineage>
        <taxon>Eukaryota</taxon>
        <taxon>Metazoa</taxon>
        <taxon>Ecdysozoa</taxon>
        <taxon>Nematoda</taxon>
        <taxon>Chromadorea</taxon>
        <taxon>Rhabditida</taxon>
        <taxon>Tylenchina</taxon>
        <taxon>Panagrolaimomorpha</taxon>
        <taxon>Strongyloidoidea</taxon>
        <taxon>Steinernematidae</taxon>
        <taxon>Steinernema</taxon>
    </lineage>
</organism>
<name>A0AA39LNL0_9BILA</name>
<sequence>MATANSRSGLFRVSGSAALSLAPPTPSKSPHSSAPLPISPNSAPNGQPIGFVTVPLLGALLKASPRLRGPLLVAFPSASHLSEPLRLRRVSAAMKIVLCVLIALFAVVAVSFPMAKSQAILRQFLERFPSDEYHPLDRRFAALLEDRSAPPSKRNNAEVVNGILKHFGTLDRLGDVGK</sequence>
<keyword evidence="2" id="KW-1133">Transmembrane helix</keyword>